<protein>
    <submittedName>
        <fullName evidence="6">Ferredoxin family protein</fullName>
    </submittedName>
</protein>
<dbReference type="Proteomes" id="UP000593915">
    <property type="component" value="Chromosome"/>
</dbReference>
<proteinExistence type="predicted"/>
<dbReference type="AlphaFoldDB" id="A0A7S6WR52"/>
<evidence type="ECO:0000256" key="3">
    <source>
        <dbReference type="ARBA" id="ARBA00022982"/>
    </source>
</evidence>
<evidence type="ECO:0000256" key="4">
    <source>
        <dbReference type="ARBA" id="ARBA00023004"/>
    </source>
</evidence>
<keyword evidence="5" id="KW-0411">Iron-sulfur</keyword>
<keyword evidence="4" id="KW-0408">Iron</keyword>
<name>A0A7S6WR52_9SPIR</name>
<dbReference type="GO" id="GO:0005506">
    <property type="term" value="F:iron ion binding"/>
    <property type="evidence" value="ECO:0007669"/>
    <property type="project" value="InterPro"/>
</dbReference>
<evidence type="ECO:0000256" key="2">
    <source>
        <dbReference type="ARBA" id="ARBA00022723"/>
    </source>
</evidence>
<keyword evidence="1" id="KW-0813">Transport</keyword>
<evidence type="ECO:0000256" key="5">
    <source>
        <dbReference type="ARBA" id="ARBA00023014"/>
    </source>
</evidence>
<dbReference type="PANTHER" id="PTHR43082">
    <property type="entry name" value="FERREDOXIN-LIKE"/>
    <property type="match status" value="1"/>
</dbReference>
<dbReference type="GO" id="GO:0051536">
    <property type="term" value="F:iron-sulfur cluster binding"/>
    <property type="evidence" value="ECO:0007669"/>
    <property type="project" value="UniProtKB-KW"/>
</dbReference>
<evidence type="ECO:0000313" key="7">
    <source>
        <dbReference type="Proteomes" id="UP000593915"/>
    </source>
</evidence>
<dbReference type="EMBL" id="CP061839">
    <property type="protein sequence ID" value="QOW61262.1"/>
    <property type="molecule type" value="Genomic_DNA"/>
</dbReference>
<dbReference type="InterPro" id="IPR012206">
    <property type="entry name" value="Fd_FixX"/>
</dbReference>
<accession>A0A7S6WR52</accession>
<evidence type="ECO:0000313" key="6">
    <source>
        <dbReference type="EMBL" id="QOW61262.1"/>
    </source>
</evidence>
<dbReference type="RefSeq" id="WP_194076722.1">
    <property type="nucleotide sequence ID" value="NZ_CP061839.1"/>
</dbReference>
<gene>
    <name evidence="6" type="ORF">IFE08_02365</name>
</gene>
<keyword evidence="3" id="KW-0249">Electron transport</keyword>
<dbReference type="PIRSF" id="PIRSF036548">
    <property type="entry name" value="Fdx_FixX"/>
    <property type="match status" value="1"/>
</dbReference>
<keyword evidence="2" id="KW-0479">Metal-binding</keyword>
<dbReference type="SUPFAM" id="SSF54862">
    <property type="entry name" value="4Fe-4S ferredoxins"/>
    <property type="match status" value="1"/>
</dbReference>
<dbReference type="PANTHER" id="PTHR43082:SF3">
    <property type="entry name" value="FERREDOXIN-LIKE PROTEIN YDIT"/>
    <property type="match status" value="1"/>
</dbReference>
<sequence>MKKMTIEDKLGLDIFHTDEEHSHIDVDKTYTDEKEIKKLLLACPAECYKYINGSLSFSHLGCLECGTCRVLSFGKIVKSWEHPVGEIGVSYRYG</sequence>
<evidence type="ECO:0000256" key="1">
    <source>
        <dbReference type="ARBA" id="ARBA00022448"/>
    </source>
</evidence>
<reference evidence="6 7" key="1">
    <citation type="submission" date="2020-09" db="EMBL/GenBank/DDBJ databases">
        <title>Characterization of Treponema spp. from bovine digital dermatitis in Korea.</title>
        <authorList>
            <person name="Espiritu H.M."/>
            <person name="Cho Y.I."/>
            <person name="Mamuad L."/>
        </authorList>
    </citation>
    <scope>NUCLEOTIDE SEQUENCE [LARGE SCALE GENOMIC DNA]</scope>
    <source>
        <strain evidence="6 7">KS1</strain>
    </source>
</reference>
<dbReference type="Gene3D" id="3.30.70.20">
    <property type="match status" value="1"/>
</dbReference>
<organism evidence="6 7">
    <name type="scientific">Treponema pedis</name>
    <dbReference type="NCBI Taxonomy" id="409322"/>
    <lineage>
        <taxon>Bacteria</taxon>
        <taxon>Pseudomonadati</taxon>
        <taxon>Spirochaetota</taxon>
        <taxon>Spirochaetia</taxon>
        <taxon>Spirochaetales</taxon>
        <taxon>Treponemataceae</taxon>
        <taxon>Treponema</taxon>
    </lineage>
</organism>